<evidence type="ECO:0000313" key="4">
    <source>
        <dbReference type="Proteomes" id="UP000694845"/>
    </source>
</evidence>
<accession>A0A8B7Y8Y3</accession>
<organism evidence="4 6">
    <name type="scientific">Acanthaster planci</name>
    <name type="common">Crown-of-thorns starfish</name>
    <dbReference type="NCBI Taxonomy" id="133434"/>
    <lineage>
        <taxon>Eukaryota</taxon>
        <taxon>Metazoa</taxon>
        <taxon>Echinodermata</taxon>
        <taxon>Eleutherozoa</taxon>
        <taxon>Asterozoa</taxon>
        <taxon>Asteroidea</taxon>
        <taxon>Valvatacea</taxon>
        <taxon>Valvatida</taxon>
        <taxon>Acanthasteridae</taxon>
        <taxon>Acanthaster</taxon>
    </lineage>
</organism>
<keyword evidence="4" id="KW-1185">Reference proteome</keyword>
<sequence>MLQWVNDVLLLLVSVLSLDKLVDYANQSRVFLIYDILLRRKPSLANRLGLTHDIDAQANELVSMTIQAQETRRDEAFLRDQMFHLNRRLRRFKIRESVALIKCRAWQERKQFLLREKDKQDKQIQEQRKSMQQQWANHCDEMKSLKQTLSDTLREKAEMESEVGSLQDEIKSLEKALKAKSQGVENLKIVRSAISEEVEHSKAQLENTKRRLEAIDASHSRFMVQRRKTLKALKARAAKVRFKADQVELICYMQEKVNQVTRMRVDSLREHLDRLHVDLVPQSEVILIEQRRYKLVKILKRMCMVLLIEGLVYLVYFLITSM</sequence>
<keyword evidence="1" id="KW-0175">Coiled coil</keyword>
<dbReference type="OrthoDB" id="10462046at2759"/>
<dbReference type="AlphaFoldDB" id="A0A8B7Y8Y3"/>
<evidence type="ECO:0000313" key="5">
    <source>
        <dbReference type="RefSeq" id="XP_022089001.1"/>
    </source>
</evidence>
<evidence type="ECO:0000256" key="3">
    <source>
        <dbReference type="SAM" id="SignalP"/>
    </source>
</evidence>
<evidence type="ECO:0000256" key="1">
    <source>
        <dbReference type="SAM" id="Coils"/>
    </source>
</evidence>
<gene>
    <name evidence="5 6" type="primary">LOC110978367</name>
</gene>
<keyword evidence="2" id="KW-1133">Transmembrane helix</keyword>
<dbReference type="RefSeq" id="XP_022089002.1">
    <property type="nucleotide sequence ID" value="XM_022233310.1"/>
</dbReference>
<keyword evidence="3" id="KW-0732">Signal</keyword>
<proteinExistence type="predicted"/>
<dbReference type="KEGG" id="aplc:110978367"/>
<protein>
    <submittedName>
        <fullName evidence="5 6">Uncharacterized protein LOC110978367 isoform X1</fullName>
    </submittedName>
</protein>
<evidence type="ECO:0000313" key="6">
    <source>
        <dbReference type="RefSeq" id="XP_022089002.1"/>
    </source>
</evidence>
<dbReference type="Proteomes" id="UP000694845">
    <property type="component" value="Unplaced"/>
</dbReference>
<feature type="coiled-coil region" evidence="1">
    <location>
        <begin position="110"/>
        <end position="218"/>
    </location>
</feature>
<feature type="chain" id="PRO_5044665528" evidence="3">
    <location>
        <begin position="18"/>
        <end position="322"/>
    </location>
</feature>
<reference evidence="5 6" key="1">
    <citation type="submission" date="2025-04" db="UniProtKB">
        <authorList>
            <consortium name="RefSeq"/>
        </authorList>
    </citation>
    <scope>IDENTIFICATION</scope>
</reference>
<dbReference type="RefSeq" id="XP_022089001.1">
    <property type="nucleotide sequence ID" value="XM_022233309.1"/>
</dbReference>
<feature type="signal peptide" evidence="3">
    <location>
        <begin position="1"/>
        <end position="17"/>
    </location>
</feature>
<feature type="transmembrane region" description="Helical" evidence="2">
    <location>
        <begin position="298"/>
        <end position="319"/>
    </location>
</feature>
<keyword evidence="2" id="KW-0812">Transmembrane</keyword>
<evidence type="ECO:0000256" key="2">
    <source>
        <dbReference type="SAM" id="Phobius"/>
    </source>
</evidence>
<dbReference type="OMA" id="LTHDEDA"/>
<keyword evidence="2" id="KW-0472">Membrane</keyword>
<name>A0A8B7Y8Y3_ACAPL</name>
<dbReference type="GeneID" id="110978367"/>